<evidence type="ECO:0000256" key="5">
    <source>
        <dbReference type="ARBA" id="ARBA00022989"/>
    </source>
</evidence>
<evidence type="ECO:0000313" key="9">
    <source>
        <dbReference type="EMBL" id="AKO51289.1"/>
    </source>
</evidence>
<keyword evidence="5 7" id="KW-1133">Transmembrane helix</keyword>
<dbReference type="InterPro" id="IPR004681">
    <property type="entry name" value="TRAP_DctM"/>
</dbReference>
<evidence type="ECO:0000259" key="8">
    <source>
        <dbReference type="Pfam" id="PF06808"/>
    </source>
</evidence>
<evidence type="ECO:0000256" key="2">
    <source>
        <dbReference type="ARBA" id="ARBA00022475"/>
    </source>
</evidence>
<dbReference type="STRING" id="330734.ABA45_01660"/>
<comment type="caution">
    <text evidence="7">Lacks conserved residue(s) required for the propagation of feature annotation.</text>
</comment>
<feature type="transmembrane region" description="Helical" evidence="7">
    <location>
        <begin position="284"/>
        <end position="306"/>
    </location>
</feature>
<dbReference type="Proteomes" id="UP000036406">
    <property type="component" value="Chromosome"/>
</dbReference>
<comment type="subunit">
    <text evidence="7">The complex comprises the extracytoplasmic solute receptor protein and the two transmembrane proteins.</text>
</comment>
<feature type="domain" description="TRAP C4-dicarboxylate transport system permease DctM subunit" evidence="8">
    <location>
        <begin position="24"/>
        <end position="427"/>
    </location>
</feature>
<feature type="transmembrane region" description="Helical" evidence="7">
    <location>
        <begin position="185"/>
        <end position="208"/>
    </location>
</feature>
<dbReference type="GO" id="GO:0005886">
    <property type="term" value="C:plasma membrane"/>
    <property type="evidence" value="ECO:0007669"/>
    <property type="project" value="UniProtKB-SubCell"/>
</dbReference>
<dbReference type="InterPro" id="IPR010656">
    <property type="entry name" value="DctM"/>
</dbReference>
<keyword evidence="4 7" id="KW-0812">Transmembrane</keyword>
<evidence type="ECO:0000256" key="3">
    <source>
        <dbReference type="ARBA" id="ARBA00022519"/>
    </source>
</evidence>
<reference evidence="9 10" key="1">
    <citation type="submission" date="2015-05" db="EMBL/GenBank/DDBJ databases">
        <title>Complete genome of Marinobacter psychrophilus strain 20041T isolated from sea-ice of the Canadian Basin.</title>
        <authorList>
            <person name="Song L."/>
            <person name="Ren L."/>
            <person name="Yu Y."/>
            <person name="Wang X."/>
        </authorList>
    </citation>
    <scope>NUCLEOTIDE SEQUENCE [LARGE SCALE GENOMIC DNA]</scope>
    <source>
        <strain evidence="9 10">20041</strain>
    </source>
</reference>
<keyword evidence="3 7" id="KW-0997">Cell inner membrane</keyword>
<protein>
    <recommendedName>
        <fullName evidence="7">TRAP transporter large permease protein</fullName>
    </recommendedName>
</protein>
<name>A0A0H4HX61_9GAMM</name>
<comment type="function">
    <text evidence="7">Part of the tripartite ATP-independent periplasmic (TRAP) transport system.</text>
</comment>
<dbReference type="PANTHER" id="PTHR33362">
    <property type="entry name" value="SIALIC ACID TRAP TRANSPORTER PERMEASE PROTEIN SIAT-RELATED"/>
    <property type="match status" value="1"/>
</dbReference>
<feature type="transmembrane region" description="Helical" evidence="7">
    <location>
        <begin position="407"/>
        <end position="431"/>
    </location>
</feature>
<organism evidence="9 10">
    <name type="scientific">Marinobacter psychrophilus</name>
    <dbReference type="NCBI Taxonomy" id="330734"/>
    <lineage>
        <taxon>Bacteria</taxon>
        <taxon>Pseudomonadati</taxon>
        <taxon>Pseudomonadota</taxon>
        <taxon>Gammaproteobacteria</taxon>
        <taxon>Pseudomonadales</taxon>
        <taxon>Marinobacteraceae</taxon>
        <taxon>Marinobacter</taxon>
    </lineage>
</organism>
<dbReference type="AlphaFoldDB" id="A0A0H4HX61"/>
<keyword evidence="7" id="KW-0813">Transport</keyword>
<accession>A0A0H4HX61</accession>
<keyword evidence="2" id="KW-1003">Cell membrane</keyword>
<evidence type="ECO:0000256" key="4">
    <source>
        <dbReference type="ARBA" id="ARBA00022692"/>
    </source>
</evidence>
<feature type="transmembrane region" description="Helical" evidence="7">
    <location>
        <begin position="346"/>
        <end position="363"/>
    </location>
</feature>
<evidence type="ECO:0000313" key="10">
    <source>
        <dbReference type="Proteomes" id="UP000036406"/>
    </source>
</evidence>
<dbReference type="PIRSF" id="PIRSF006066">
    <property type="entry name" value="HI0050"/>
    <property type="match status" value="1"/>
</dbReference>
<comment type="subcellular location">
    <subcellularLocation>
        <location evidence="1 7">Cell inner membrane</location>
        <topology evidence="1 7">Multi-pass membrane protein</topology>
    </subcellularLocation>
</comment>
<dbReference type="EMBL" id="CP011494">
    <property type="protein sequence ID" value="AKO51289.1"/>
    <property type="molecule type" value="Genomic_DNA"/>
</dbReference>
<keyword evidence="10" id="KW-1185">Reference proteome</keyword>
<feature type="transmembrane region" description="Helical" evidence="7">
    <location>
        <begin position="255"/>
        <end position="272"/>
    </location>
</feature>
<proteinExistence type="inferred from homology"/>
<dbReference type="NCBIfam" id="TIGR00786">
    <property type="entry name" value="dctM"/>
    <property type="match status" value="1"/>
</dbReference>
<dbReference type="PATRIC" id="fig|330734.3.peg.364"/>
<dbReference type="GO" id="GO:0022857">
    <property type="term" value="F:transmembrane transporter activity"/>
    <property type="evidence" value="ECO:0007669"/>
    <property type="project" value="UniProtKB-UniRule"/>
</dbReference>
<sequence length="437" mass="46513">MRSTNTWVGGRLMLSEFELGLGILVLLIGLLLRIPVPFAFGLAGIFYFWQTGIPLSALLQRAVATADSFTLMAIPMFIFVGLLMTTGPMAMRLLNFAKALVGHLTGGLAQVNVAASMLFSGMSGSSSADAAGLGAVEIRLMKQAGYTPRFAAAVTGASACIGPLIPPSIPFIIYGAMAQVSVGRLFLAGAVPGVLLGLVFMLIVRIMAKQHASEKSKFRFSELWKAAMGAIPELMMPVILMGGLLSGFFTPTEASGVAVAYGLILIAIRRELTKEELVGVVRDTVKYTGIFMFIVMMASAFSWILIREQVGGIIFDLGEGSQYWVAMLAILAGVLIIGCFMETISALALIVPILAPLTVLLGIDPVHLGVIVIFGLQVGLITPPIGMAMYIVSAIAEIRIYDFVRTVMPFLIGMLVLLLLIAYIPAISLALPNFVFG</sequence>
<dbReference type="Pfam" id="PF06808">
    <property type="entry name" value="DctM"/>
    <property type="match status" value="1"/>
</dbReference>
<feature type="transmembrane region" description="Helical" evidence="7">
    <location>
        <begin position="69"/>
        <end position="90"/>
    </location>
</feature>
<gene>
    <name evidence="9" type="ORF">ABA45_01660</name>
</gene>
<evidence type="ECO:0000256" key="7">
    <source>
        <dbReference type="RuleBase" id="RU369079"/>
    </source>
</evidence>
<feature type="transmembrane region" description="Helical" evidence="7">
    <location>
        <begin position="150"/>
        <end position="173"/>
    </location>
</feature>
<feature type="transmembrane region" description="Helical" evidence="7">
    <location>
        <begin position="369"/>
        <end position="395"/>
    </location>
</feature>
<comment type="similarity">
    <text evidence="7">Belongs to the TRAP transporter large permease family.</text>
</comment>
<evidence type="ECO:0000256" key="1">
    <source>
        <dbReference type="ARBA" id="ARBA00004429"/>
    </source>
</evidence>
<feature type="transmembrane region" description="Helical" evidence="7">
    <location>
        <begin position="321"/>
        <end position="339"/>
    </location>
</feature>
<evidence type="ECO:0000256" key="6">
    <source>
        <dbReference type="ARBA" id="ARBA00023136"/>
    </source>
</evidence>
<dbReference type="KEGG" id="mpq:ABA45_01660"/>
<feature type="transmembrane region" description="Helical" evidence="7">
    <location>
        <begin position="21"/>
        <end position="49"/>
    </location>
</feature>
<keyword evidence="6 7" id="KW-0472">Membrane</keyword>